<dbReference type="PROSITE" id="PS51257">
    <property type="entry name" value="PROKAR_LIPOPROTEIN"/>
    <property type="match status" value="1"/>
</dbReference>
<evidence type="ECO:0008006" key="3">
    <source>
        <dbReference type="Google" id="ProtNLM"/>
    </source>
</evidence>
<dbReference type="RefSeq" id="WP_184595157.1">
    <property type="nucleotide sequence ID" value="NZ_JACHLI010000029.1"/>
</dbReference>
<reference evidence="1 2" key="1">
    <citation type="submission" date="2020-08" db="EMBL/GenBank/DDBJ databases">
        <title>Functional genomics of gut bacteria from endangered species of beetles.</title>
        <authorList>
            <person name="Carlos-Shanley C."/>
        </authorList>
    </citation>
    <scope>NUCLEOTIDE SEQUENCE [LARGE SCALE GENOMIC DNA]</scope>
    <source>
        <strain evidence="1 2">S00179</strain>
    </source>
</reference>
<dbReference type="AlphaFoldDB" id="A0A7W7KQF6"/>
<protein>
    <recommendedName>
        <fullName evidence="3">Calcineurin</fullName>
    </recommendedName>
</protein>
<dbReference type="Gene3D" id="3.60.21.10">
    <property type="match status" value="1"/>
</dbReference>
<comment type="caution">
    <text evidence="1">The sequence shown here is derived from an EMBL/GenBank/DDBJ whole genome shotgun (WGS) entry which is preliminary data.</text>
</comment>
<name>A0A7W7KQF6_PSENT</name>
<accession>A0A7W7KQF6</accession>
<dbReference type="InterPro" id="IPR029052">
    <property type="entry name" value="Metallo-depent_PP-like"/>
</dbReference>
<gene>
    <name evidence="1" type="ORF">HNP46_005468</name>
</gene>
<dbReference type="PANTHER" id="PTHR43143">
    <property type="entry name" value="METALLOPHOSPHOESTERASE, CALCINEURIN SUPERFAMILY"/>
    <property type="match status" value="1"/>
</dbReference>
<proteinExistence type="predicted"/>
<dbReference type="EMBL" id="JACHLI010000029">
    <property type="protein sequence ID" value="MBB4866563.1"/>
    <property type="molecule type" value="Genomic_DNA"/>
</dbReference>
<sequence length="413" mass="46138">MRKAFPTLLAGSLLLGGCNDSDTQDQLERSQAFFRQHPLPALQIVAGNGSFVLPLLPDTQYYAENNHREGHLLRSEQRYPDLPYPPAMAFFAQTFWLAKNAEALQVPLVVHLGDVVENSTVASQWQTASGAMRTLEERGVPYSIVTGERDVRSAATADDQRSFLDEFKDHFGPQRAAWQSTYVGSDPRGLSQVHLFQRYGQSFLLLALDWSPSEATLAWAQAVLDEHSHIPAILVSHNILRRNAEGVAELSREGSASGPLLWERLIRRNDQVFLTLSAHADGAAHVRMLNDLGHSVDMIMVDYQHQYLGGNGLLQLLELDLRHNRLGALALSPWVLWKQQFYPQAYRPCASPQALGDCDQLMPQASPGWDNRFQIELDYQARFAGFQGYSARLPLQSGTASLLEQLQAQLAPR</sequence>
<evidence type="ECO:0000313" key="2">
    <source>
        <dbReference type="Proteomes" id="UP000566995"/>
    </source>
</evidence>
<dbReference type="PANTHER" id="PTHR43143:SF5">
    <property type="entry name" value="SECRETED PROTEIN"/>
    <property type="match status" value="1"/>
</dbReference>
<evidence type="ECO:0000313" key="1">
    <source>
        <dbReference type="EMBL" id="MBB4866563.1"/>
    </source>
</evidence>
<dbReference type="Proteomes" id="UP000566995">
    <property type="component" value="Unassembled WGS sequence"/>
</dbReference>
<dbReference type="SUPFAM" id="SSF56300">
    <property type="entry name" value="Metallo-dependent phosphatases"/>
    <property type="match status" value="1"/>
</dbReference>
<dbReference type="InterPro" id="IPR051918">
    <property type="entry name" value="STPP_CPPED1"/>
</dbReference>
<organism evidence="1 2">
    <name type="scientific">Pseudomonas nitroreducens</name>
    <dbReference type="NCBI Taxonomy" id="46680"/>
    <lineage>
        <taxon>Bacteria</taxon>
        <taxon>Pseudomonadati</taxon>
        <taxon>Pseudomonadota</taxon>
        <taxon>Gammaproteobacteria</taxon>
        <taxon>Pseudomonadales</taxon>
        <taxon>Pseudomonadaceae</taxon>
        <taxon>Pseudomonas</taxon>
    </lineage>
</organism>